<comment type="caution">
    <text evidence="1">The sequence shown here is derived from an EMBL/GenBank/DDBJ whole genome shotgun (WGS) entry which is preliminary data.</text>
</comment>
<sequence>MRPHDDTGKAGRIMEYWYNLSSGQIERGQQSDYSQLLGPYASEAEARRALETAAAKSKAWDEKEREFRDD</sequence>
<proteinExistence type="predicted"/>
<organism evidence="1 2">
    <name type="scientific">Kocuria palustris PEL</name>
    <dbReference type="NCBI Taxonomy" id="1236550"/>
    <lineage>
        <taxon>Bacteria</taxon>
        <taxon>Bacillati</taxon>
        <taxon>Actinomycetota</taxon>
        <taxon>Actinomycetes</taxon>
        <taxon>Micrococcales</taxon>
        <taxon>Micrococcaceae</taxon>
        <taxon>Kocuria</taxon>
    </lineage>
</organism>
<dbReference type="AlphaFoldDB" id="M2YCV4"/>
<accession>M2YCV4</accession>
<gene>
    <name evidence="1" type="ORF">C884_00431</name>
</gene>
<evidence type="ECO:0000313" key="2">
    <source>
        <dbReference type="Proteomes" id="UP000009877"/>
    </source>
</evidence>
<protein>
    <recommendedName>
        <fullName evidence="3">SPOR domain-containing protein</fullName>
    </recommendedName>
</protein>
<keyword evidence="2" id="KW-1185">Reference proteome</keyword>
<evidence type="ECO:0000313" key="1">
    <source>
        <dbReference type="EMBL" id="EME36444.1"/>
    </source>
</evidence>
<reference evidence="1 2" key="1">
    <citation type="journal article" date="2014" name="Genome Announc.">
        <title>Draft Genome Sequence of Kocuria palustris PEL.</title>
        <authorList>
            <person name="Sharma G."/>
            <person name="Khatri I."/>
            <person name="Subramanian S."/>
        </authorList>
    </citation>
    <scope>NUCLEOTIDE SEQUENCE [LARGE SCALE GENOMIC DNA]</scope>
    <source>
        <strain evidence="1 2">PEL</strain>
    </source>
</reference>
<name>M2YCV4_9MICC</name>
<dbReference type="RefSeq" id="WP_006214850.1">
    <property type="nucleotide sequence ID" value="NZ_ANHZ02000014.1"/>
</dbReference>
<dbReference type="STRING" id="71999.KPaMU14_07160"/>
<dbReference type="Proteomes" id="UP000009877">
    <property type="component" value="Unassembled WGS sequence"/>
</dbReference>
<evidence type="ECO:0008006" key="3">
    <source>
        <dbReference type="Google" id="ProtNLM"/>
    </source>
</evidence>
<dbReference type="EMBL" id="ANHZ02000014">
    <property type="protein sequence ID" value="EME36444.1"/>
    <property type="molecule type" value="Genomic_DNA"/>
</dbReference>